<keyword evidence="3" id="KW-0012">Acyltransferase</keyword>
<dbReference type="Pfam" id="PF01757">
    <property type="entry name" value="Acyl_transf_3"/>
    <property type="match status" value="1"/>
</dbReference>
<evidence type="ECO:0000313" key="3">
    <source>
        <dbReference type="EMBL" id="MBZ4185329.1"/>
    </source>
</evidence>
<evidence type="ECO:0000256" key="1">
    <source>
        <dbReference type="SAM" id="Phobius"/>
    </source>
</evidence>
<dbReference type="PANTHER" id="PTHR36927">
    <property type="entry name" value="BLR4337 PROTEIN"/>
    <property type="match status" value="1"/>
</dbReference>
<feature type="transmembrane region" description="Helical" evidence="1">
    <location>
        <begin position="241"/>
        <end position="260"/>
    </location>
</feature>
<protein>
    <submittedName>
        <fullName evidence="3">Acyltransferase</fullName>
    </submittedName>
</protein>
<dbReference type="InterPro" id="IPR002656">
    <property type="entry name" value="Acyl_transf_3_dom"/>
</dbReference>
<feature type="transmembrane region" description="Helical" evidence="1">
    <location>
        <begin position="54"/>
        <end position="72"/>
    </location>
</feature>
<dbReference type="Proteomes" id="UP001430290">
    <property type="component" value="Unassembled WGS sequence"/>
</dbReference>
<feature type="transmembrane region" description="Helical" evidence="1">
    <location>
        <begin position="12"/>
        <end position="34"/>
    </location>
</feature>
<keyword evidence="1" id="KW-0472">Membrane</keyword>
<gene>
    <name evidence="3" type="ORF">K7B09_03180</name>
</gene>
<keyword evidence="1" id="KW-1133">Transmembrane helix</keyword>
<evidence type="ECO:0000313" key="4">
    <source>
        <dbReference type="Proteomes" id="UP001430290"/>
    </source>
</evidence>
<sequence length="396" mass="45805">MQRRHDIDALRVIAFSLLILYHAAMVYVAGWDFHIKSSYQAEWLQYPMIALNRWRMPLLFMISGIAIGLAGIEGHRWRFAGARSLRLLMPLVFGMLLVVPPQTHVQVSAQYGYTGTLLHFYPLYLTHGLCRASQCMLTPTWNHLWYLAYLLPYTLLLLLATPLLQQARRWLLPSPRTLAGLVILPIVWLLSVRLWLAPQFPETHALFDDWAVHAESLPLFLLGYLLATHVWFWDAVQRLRWITLALALFAIGVELGLRWISHYPPSGPIPDWAMLLPWYLIERIARVIYTWIALLTLFGWARALLNRPFHWLPYCTEAVFSWYILHQTLIVVLAYWLIPMRLGAGIEASLVIFGTLAGCLVLHECLIRRVQWLRPLFGLKRERTRLPLPDAPPAIG</sequence>
<feature type="transmembrane region" description="Helical" evidence="1">
    <location>
        <begin position="84"/>
        <end position="103"/>
    </location>
</feature>
<dbReference type="RefSeq" id="WP_223626703.1">
    <property type="nucleotide sequence ID" value="NZ_JAIQDJ010000001.1"/>
</dbReference>
<proteinExistence type="predicted"/>
<feature type="transmembrane region" description="Helical" evidence="1">
    <location>
        <begin position="177"/>
        <end position="196"/>
    </location>
</feature>
<keyword evidence="4" id="KW-1185">Reference proteome</keyword>
<reference evidence="3" key="1">
    <citation type="submission" date="2021-09" db="EMBL/GenBank/DDBJ databases">
        <authorList>
            <person name="Wu T."/>
            <person name="Guo S.Z."/>
        </authorList>
    </citation>
    <scope>NUCLEOTIDE SEQUENCE</scope>
    <source>
        <strain evidence="3">RSS-23</strain>
    </source>
</reference>
<comment type="caution">
    <text evidence="3">The sequence shown here is derived from an EMBL/GenBank/DDBJ whole genome shotgun (WGS) entry which is preliminary data.</text>
</comment>
<dbReference type="PANTHER" id="PTHR36927:SF3">
    <property type="entry name" value="GLUCANS BIOSYNTHESIS PROTEIN C"/>
    <property type="match status" value="1"/>
</dbReference>
<feature type="transmembrane region" description="Helical" evidence="1">
    <location>
        <begin position="280"/>
        <end position="300"/>
    </location>
</feature>
<dbReference type="GO" id="GO:0016746">
    <property type="term" value="F:acyltransferase activity"/>
    <property type="evidence" value="ECO:0007669"/>
    <property type="project" value="UniProtKB-KW"/>
</dbReference>
<feature type="transmembrane region" description="Helical" evidence="1">
    <location>
        <begin position="344"/>
        <end position="367"/>
    </location>
</feature>
<accession>A0ABS7TBU8</accession>
<dbReference type="EMBL" id="JAIQDJ010000001">
    <property type="protein sequence ID" value="MBZ4185329.1"/>
    <property type="molecule type" value="Genomic_DNA"/>
</dbReference>
<keyword evidence="1" id="KW-0812">Transmembrane</keyword>
<feature type="transmembrane region" description="Helical" evidence="1">
    <location>
        <begin position="216"/>
        <end position="234"/>
    </location>
</feature>
<dbReference type="InterPro" id="IPR050623">
    <property type="entry name" value="Glucan_succinyl_AcylTrfase"/>
</dbReference>
<feature type="domain" description="Acyltransferase 3" evidence="2">
    <location>
        <begin position="5"/>
        <end position="363"/>
    </location>
</feature>
<evidence type="ECO:0000259" key="2">
    <source>
        <dbReference type="Pfam" id="PF01757"/>
    </source>
</evidence>
<organism evidence="3 4">
    <name type="scientific">Thermomonas beijingensis</name>
    <dbReference type="NCBI Taxonomy" id="2872701"/>
    <lineage>
        <taxon>Bacteria</taxon>
        <taxon>Pseudomonadati</taxon>
        <taxon>Pseudomonadota</taxon>
        <taxon>Gammaproteobacteria</taxon>
        <taxon>Lysobacterales</taxon>
        <taxon>Lysobacteraceae</taxon>
        <taxon>Thermomonas</taxon>
    </lineage>
</organism>
<feature type="transmembrane region" description="Helical" evidence="1">
    <location>
        <begin position="146"/>
        <end position="165"/>
    </location>
</feature>
<name>A0ABS7TBU8_9GAMM</name>
<keyword evidence="3" id="KW-0808">Transferase</keyword>
<feature type="transmembrane region" description="Helical" evidence="1">
    <location>
        <begin position="320"/>
        <end position="338"/>
    </location>
</feature>